<sequence length="93" mass="10208">MLGILGAVAPCQISTNMGAISYTTNRMAQGKKWLTEIVSFFAGKTFVYFLLGLLVLWMGKELEALTIPVFQATRKIIGPLFLITGLYFVGCVN</sequence>
<evidence type="ECO:0000313" key="3">
    <source>
        <dbReference type="EMBL" id="QZT33222.1"/>
    </source>
</evidence>
<proteinExistence type="predicted"/>
<dbReference type="AlphaFoldDB" id="A0A8X8I383"/>
<keyword evidence="1" id="KW-0812">Transmembrane</keyword>
<dbReference type="EMBL" id="CP082237">
    <property type="protein sequence ID" value="QZT33222.1"/>
    <property type="molecule type" value="Genomic_DNA"/>
</dbReference>
<keyword evidence="1" id="KW-1133">Transmembrane helix</keyword>
<dbReference type="KEGG" id="cthu:HUR95_13100"/>
<accession>A0A8X8I383</accession>
<name>A0A8X8I383_CALTT</name>
<reference evidence="3 4" key="1">
    <citation type="journal article" date="2020" name="Extremophiles">
        <title>Genomic analysis of Caldalkalibacillus thermarum TA2.A1 reveals aerobic alkaliphilic metabolism and evolutionary hallmarks linking alkaliphilic bacteria and plant life.</title>
        <authorList>
            <person name="de Jong S.I."/>
            <person name="van den Broek M.A."/>
            <person name="Merkel A.Y."/>
            <person name="de la Torre Cortes P."/>
            <person name="Kalamorz F."/>
            <person name="Cook G.M."/>
            <person name="van Loosdrecht M.C.M."/>
            <person name="McMillan D.G.G."/>
        </authorList>
    </citation>
    <scope>NUCLEOTIDE SEQUENCE [LARGE SCALE GENOMIC DNA]</scope>
    <source>
        <strain evidence="3 4">TA2.A1</strain>
    </source>
</reference>
<dbReference type="Pfam" id="PF13386">
    <property type="entry name" value="DsbD_2"/>
    <property type="match status" value="1"/>
</dbReference>
<gene>
    <name evidence="3" type="ORF">HUR95_13100</name>
</gene>
<keyword evidence="1" id="KW-0472">Membrane</keyword>
<feature type="domain" description="Urease accessory protein UreH-like transmembrane" evidence="2">
    <location>
        <begin position="1"/>
        <end position="89"/>
    </location>
</feature>
<protein>
    <submittedName>
        <fullName evidence="3">Sulfite exporter TauE/SafE family protein</fullName>
    </submittedName>
</protein>
<evidence type="ECO:0000313" key="4">
    <source>
        <dbReference type="Proteomes" id="UP000825179"/>
    </source>
</evidence>
<evidence type="ECO:0000259" key="2">
    <source>
        <dbReference type="Pfam" id="PF13386"/>
    </source>
</evidence>
<organism evidence="3 4">
    <name type="scientific">Caldalkalibacillus thermarum (strain TA2.A1)</name>
    <dbReference type="NCBI Taxonomy" id="986075"/>
    <lineage>
        <taxon>Bacteria</taxon>
        <taxon>Bacillati</taxon>
        <taxon>Bacillota</taxon>
        <taxon>Bacilli</taxon>
        <taxon>Bacillales</taxon>
        <taxon>Bacillaceae</taxon>
        <taxon>Caldalkalibacillus</taxon>
    </lineage>
</organism>
<dbReference type="Proteomes" id="UP000825179">
    <property type="component" value="Chromosome"/>
</dbReference>
<feature type="transmembrane region" description="Helical" evidence="1">
    <location>
        <begin position="33"/>
        <end position="56"/>
    </location>
</feature>
<evidence type="ECO:0000256" key="1">
    <source>
        <dbReference type="SAM" id="Phobius"/>
    </source>
</evidence>
<keyword evidence="4" id="KW-1185">Reference proteome</keyword>
<dbReference type="InterPro" id="IPR039447">
    <property type="entry name" value="UreH-like_TM_dom"/>
</dbReference>
<feature type="transmembrane region" description="Helical" evidence="1">
    <location>
        <begin position="76"/>
        <end position="92"/>
    </location>
</feature>